<keyword evidence="2" id="KW-0732">Signal</keyword>
<gene>
    <name evidence="3" type="ORF">AKJ09_00573</name>
</gene>
<evidence type="ECO:0000256" key="2">
    <source>
        <dbReference type="SAM" id="SignalP"/>
    </source>
</evidence>
<dbReference type="Gene3D" id="1.20.1600.10">
    <property type="entry name" value="Outer membrane efflux proteins (OEP)"/>
    <property type="match status" value="1"/>
</dbReference>
<sequence>MFGIAAVLRGPMSKGFWARALFASAFLLTGGARAEPQDLPRVPSTVAPPLVPPAERTPGATALTLDDALRIFRARSFDLVIAEAAVASAEGDVLAARALPNPNVQFEYSHIFNYRADGRNLVLGTCVGCASNGILAQISDNAALENVLSGKLSLKRAVAQAALAAQKMQRRDARRLLEGQVKNAYVAQAAAAAALRYAREAQGFSAKLLELSRIRHPAVINDGQLALVVADKAQADIAVIQSEGSLEESRAVLALLLGVQRIDVIYDADVRTAYRLPPELANLDARQLVDLALAERPDLAALRLSVRRARASSALVDRQAFPDVALMMQYYDVGTAQNAVQPPTLTWGASLNLPLFYQLQGEKRRAQADIDTQSALANKAIAQVVSDVRTALAAFDVARRSVDILETTQLVAARRARDVAETQWREGSATLLDVLYAQRQLIATNQTYVAALQTYWSAIFALEQAVGIDGRTP</sequence>
<protein>
    <submittedName>
        <fullName evidence="3">Heavy metal RND efflux outer membrane protein, CzcC family</fullName>
    </submittedName>
</protein>
<dbReference type="InterPro" id="IPR010131">
    <property type="entry name" value="MdtP/NodT-like"/>
</dbReference>
<organism evidence="3 4">
    <name type="scientific">Labilithrix luteola</name>
    <dbReference type="NCBI Taxonomy" id="1391654"/>
    <lineage>
        <taxon>Bacteria</taxon>
        <taxon>Pseudomonadati</taxon>
        <taxon>Myxococcota</taxon>
        <taxon>Polyangia</taxon>
        <taxon>Polyangiales</taxon>
        <taxon>Labilitrichaceae</taxon>
        <taxon>Labilithrix</taxon>
    </lineage>
</organism>
<keyword evidence="4" id="KW-1185">Reference proteome</keyword>
<dbReference type="Proteomes" id="UP000064967">
    <property type="component" value="Chromosome"/>
</dbReference>
<dbReference type="SUPFAM" id="SSF56954">
    <property type="entry name" value="Outer membrane efflux proteins (OEP)"/>
    <property type="match status" value="1"/>
</dbReference>
<dbReference type="Pfam" id="PF02321">
    <property type="entry name" value="OEP"/>
    <property type="match status" value="1"/>
</dbReference>
<evidence type="ECO:0000313" key="4">
    <source>
        <dbReference type="Proteomes" id="UP000064967"/>
    </source>
</evidence>
<dbReference type="PANTHER" id="PTHR30203:SF24">
    <property type="entry name" value="BLR4935 PROTEIN"/>
    <property type="match status" value="1"/>
</dbReference>
<dbReference type="KEGG" id="llu:AKJ09_00573"/>
<proteinExistence type="inferred from homology"/>
<feature type="chain" id="PRO_5005465950" evidence="2">
    <location>
        <begin position="35"/>
        <end position="473"/>
    </location>
</feature>
<evidence type="ECO:0000313" key="3">
    <source>
        <dbReference type="EMBL" id="AKU93909.1"/>
    </source>
</evidence>
<reference evidence="3 4" key="1">
    <citation type="submission" date="2015-08" db="EMBL/GenBank/DDBJ databases">
        <authorList>
            <person name="Babu N.S."/>
            <person name="Beckwith C.J."/>
            <person name="Beseler K.G."/>
            <person name="Brison A."/>
            <person name="Carone J.V."/>
            <person name="Caskin T.P."/>
            <person name="Diamond M."/>
            <person name="Durham M.E."/>
            <person name="Foxe J.M."/>
            <person name="Go M."/>
            <person name="Henderson B.A."/>
            <person name="Jones I.B."/>
            <person name="McGettigan J.A."/>
            <person name="Micheletti S.J."/>
            <person name="Nasrallah M.E."/>
            <person name="Ortiz D."/>
            <person name="Piller C.R."/>
            <person name="Privatt S.R."/>
            <person name="Schneider S.L."/>
            <person name="Sharp S."/>
            <person name="Smith T.C."/>
            <person name="Stanton J.D."/>
            <person name="Ullery H.E."/>
            <person name="Wilson R.J."/>
            <person name="Serrano M.G."/>
            <person name="Buck G."/>
            <person name="Lee V."/>
            <person name="Wang Y."/>
            <person name="Carvalho R."/>
            <person name="Voegtly L."/>
            <person name="Shi R."/>
            <person name="Duckworth R."/>
            <person name="Johnson A."/>
            <person name="Loviza R."/>
            <person name="Walstead R."/>
            <person name="Shah Z."/>
            <person name="Kiflezghi M."/>
            <person name="Wade K."/>
            <person name="Ball S.L."/>
            <person name="Bradley K.W."/>
            <person name="Asai D.J."/>
            <person name="Bowman C.A."/>
            <person name="Russell D.A."/>
            <person name="Pope W.H."/>
            <person name="Jacobs-Sera D."/>
            <person name="Hendrix R.W."/>
            <person name="Hatfull G.F."/>
        </authorList>
    </citation>
    <scope>NUCLEOTIDE SEQUENCE [LARGE SCALE GENOMIC DNA]</scope>
    <source>
        <strain evidence="3 4">DSM 27648</strain>
    </source>
</reference>
<dbReference type="GO" id="GO:0015562">
    <property type="term" value="F:efflux transmembrane transporter activity"/>
    <property type="evidence" value="ECO:0007669"/>
    <property type="project" value="InterPro"/>
</dbReference>
<comment type="similarity">
    <text evidence="1">Belongs to the outer membrane factor (OMF) (TC 1.B.17) family.</text>
</comment>
<dbReference type="PANTHER" id="PTHR30203">
    <property type="entry name" value="OUTER MEMBRANE CATION EFFLUX PROTEIN"/>
    <property type="match status" value="1"/>
</dbReference>
<accession>A0A0K1PLB5</accession>
<dbReference type="OrthoDB" id="5502510at2"/>
<dbReference type="STRING" id="1391654.AKJ09_00573"/>
<name>A0A0K1PLB5_9BACT</name>
<evidence type="ECO:0000256" key="1">
    <source>
        <dbReference type="ARBA" id="ARBA00007613"/>
    </source>
</evidence>
<dbReference type="EMBL" id="CP012333">
    <property type="protein sequence ID" value="AKU93909.1"/>
    <property type="molecule type" value="Genomic_DNA"/>
</dbReference>
<dbReference type="InterPro" id="IPR003423">
    <property type="entry name" value="OMP_efflux"/>
</dbReference>
<feature type="signal peptide" evidence="2">
    <location>
        <begin position="1"/>
        <end position="34"/>
    </location>
</feature>
<dbReference type="AlphaFoldDB" id="A0A0K1PLB5"/>